<reference evidence="7 8" key="1">
    <citation type="submission" date="2023-10" db="EMBL/GenBank/DDBJ databases">
        <title>Sorlinia euscelidii gen. nov., sp. nov., an acetic acid bacteria isolated from the gut of Euscelidius variegatus emitter.</title>
        <authorList>
            <person name="Michoud G."/>
            <person name="Marasco R."/>
            <person name="Seferji K."/>
            <person name="Gonella E."/>
            <person name="Garuglieri E."/>
            <person name="Alma A."/>
            <person name="Mapelli F."/>
            <person name="Borin S."/>
            <person name="Daffonchio D."/>
            <person name="Crotti E."/>
        </authorList>
    </citation>
    <scope>NUCLEOTIDE SEQUENCE [LARGE SCALE GENOMIC DNA]</scope>
    <source>
        <strain evidence="7 8">EV16P</strain>
    </source>
</reference>
<comment type="subunit">
    <text evidence="2 6">Homotetramer.</text>
</comment>
<evidence type="ECO:0000256" key="6">
    <source>
        <dbReference type="HAMAP-Rule" id="MF_00313"/>
    </source>
</evidence>
<dbReference type="PANTHER" id="PTHR12544">
    <property type="entry name" value="GLUTAMINASE"/>
    <property type="match status" value="1"/>
</dbReference>
<evidence type="ECO:0000256" key="2">
    <source>
        <dbReference type="ARBA" id="ARBA00011881"/>
    </source>
</evidence>
<organism evidence="7 8">
    <name type="scientific">Sorlinia euscelidii</name>
    <dbReference type="NCBI Taxonomy" id="3081148"/>
    <lineage>
        <taxon>Bacteria</taxon>
        <taxon>Pseudomonadati</taxon>
        <taxon>Pseudomonadota</taxon>
        <taxon>Alphaproteobacteria</taxon>
        <taxon>Acetobacterales</taxon>
        <taxon>Acetobacteraceae</taxon>
        <taxon>Sorlinia</taxon>
    </lineage>
</organism>
<feature type="binding site" evidence="6">
    <location>
        <position position="66"/>
    </location>
    <ligand>
        <name>substrate</name>
    </ligand>
</feature>
<dbReference type="Pfam" id="PF04960">
    <property type="entry name" value="Glutaminase"/>
    <property type="match status" value="1"/>
</dbReference>
<dbReference type="HAMAP" id="MF_00313">
    <property type="entry name" value="Glutaminase"/>
    <property type="match status" value="1"/>
</dbReference>
<evidence type="ECO:0000313" key="7">
    <source>
        <dbReference type="EMBL" id="MEE8658407.1"/>
    </source>
</evidence>
<dbReference type="NCBIfam" id="NF002133">
    <property type="entry name" value="PRK00971.1-2"/>
    <property type="match status" value="1"/>
</dbReference>
<dbReference type="InterPro" id="IPR012338">
    <property type="entry name" value="Beta-lactam/transpept-like"/>
</dbReference>
<feature type="binding site" evidence="6">
    <location>
        <position position="116"/>
    </location>
    <ligand>
        <name>substrate</name>
    </ligand>
</feature>
<name>A0ABU7U3F9_9PROT</name>
<comment type="caution">
    <text evidence="7">The sequence shown here is derived from an EMBL/GenBank/DDBJ whole genome shotgun (WGS) entry which is preliminary data.</text>
</comment>
<dbReference type="InterPro" id="IPR015868">
    <property type="entry name" value="Glutaminase"/>
</dbReference>
<comment type="catalytic activity">
    <reaction evidence="5 6">
        <text>L-glutamine + H2O = L-glutamate + NH4(+)</text>
        <dbReference type="Rhea" id="RHEA:15889"/>
        <dbReference type="ChEBI" id="CHEBI:15377"/>
        <dbReference type="ChEBI" id="CHEBI:28938"/>
        <dbReference type="ChEBI" id="CHEBI:29985"/>
        <dbReference type="ChEBI" id="CHEBI:58359"/>
        <dbReference type="EC" id="3.5.1.2"/>
    </reaction>
</comment>
<feature type="binding site" evidence="6">
    <location>
        <position position="250"/>
    </location>
    <ligand>
        <name>substrate</name>
    </ligand>
</feature>
<dbReference type="PANTHER" id="PTHR12544:SF29">
    <property type="entry name" value="GLUTAMINASE"/>
    <property type="match status" value="1"/>
</dbReference>
<dbReference type="EC" id="3.5.1.2" evidence="3 6"/>
<feature type="binding site" evidence="6">
    <location>
        <position position="167"/>
    </location>
    <ligand>
        <name>substrate</name>
    </ligand>
</feature>
<protein>
    <recommendedName>
        <fullName evidence="3 6">Glutaminase</fullName>
        <ecNumber evidence="3 6">3.5.1.2</ecNumber>
    </recommendedName>
</protein>
<keyword evidence="4 6" id="KW-0378">Hydrolase</keyword>
<dbReference type="Proteomes" id="UP001312908">
    <property type="component" value="Unassembled WGS sequence"/>
</dbReference>
<feature type="binding site" evidence="6">
    <location>
        <position position="198"/>
    </location>
    <ligand>
        <name>substrate</name>
    </ligand>
</feature>
<sequence length="315" mass="33605">MAKLDLDEMLAQIASEIAKITYRGRVADYIPPLADVSLDKFGMAVCTADGTCARTGDAEEGFSIQSVSKIFALTLALQHDAAEIWQRVGREPSGTPFNSIVQLESEHGIPRNPFINAGAIVIADILTARYGAKGVQAKLLALVRDLSGRDVTGEAPVSINEATARAEKSSGHRNVALAQYMRVFGNIRHDVEETLDAYFHQCALTMSCTQLARAGRYLMMEGVNPVSRHVIATAAHNRLILALMMMCGHYDASGNFAIKVGLPGKSGVGGGILAIAPRIASVAVWSPGLCAAGNSLLGTYALERLVQMTGWTVFS</sequence>
<dbReference type="EMBL" id="JAWJZY010000002">
    <property type="protein sequence ID" value="MEE8658407.1"/>
    <property type="molecule type" value="Genomic_DNA"/>
</dbReference>
<feature type="binding site" evidence="6">
    <location>
        <position position="174"/>
    </location>
    <ligand>
        <name>substrate</name>
    </ligand>
</feature>
<dbReference type="NCBIfam" id="TIGR03814">
    <property type="entry name" value="Gln_ase"/>
    <property type="match status" value="1"/>
</dbReference>
<dbReference type="SUPFAM" id="SSF56601">
    <property type="entry name" value="beta-lactamase/transpeptidase-like"/>
    <property type="match status" value="1"/>
</dbReference>
<evidence type="ECO:0000313" key="8">
    <source>
        <dbReference type="Proteomes" id="UP001312908"/>
    </source>
</evidence>
<evidence type="ECO:0000256" key="3">
    <source>
        <dbReference type="ARBA" id="ARBA00012918"/>
    </source>
</evidence>
<evidence type="ECO:0000256" key="4">
    <source>
        <dbReference type="ARBA" id="ARBA00022801"/>
    </source>
</evidence>
<accession>A0ABU7U3F9</accession>
<dbReference type="RefSeq" id="WP_394819345.1">
    <property type="nucleotide sequence ID" value="NZ_JAWJZY010000002.1"/>
</dbReference>
<feature type="binding site" evidence="6">
    <location>
        <position position="268"/>
    </location>
    <ligand>
        <name>substrate</name>
    </ligand>
</feature>
<gene>
    <name evidence="6" type="primary">glsA</name>
    <name evidence="7" type="ORF">DOFOFD_05220</name>
</gene>
<keyword evidence="6" id="KW-0007">Acetylation</keyword>
<proteinExistence type="inferred from homology"/>
<comment type="similarity">
    <text evidence="1 6">Belongs to the glutaminase family.</text>
</comment>
<dbReference type="Gene3D" id="3.40.710.10">
    <property type="entry name" value="DD-peptidase/beta-lactamase superfamily"/>
    <property type="match status" value="1"/>
</dbReference>
<keyword evidence="8" id="KW-1185">Reference proteome</keyword>
<evidence type="ECO:0000256" key="1">
    <source>
        <dbReference type="ARBA" id="ARBA00011076"/>
    </source>
</evidence>
<evidence type="ECO:0000256" key="5">
    <source>
        <dbReference type="ARBA" id="ARBA00049534"/>
    </source>
</evidence>